<dbReference type="PANTHER" id="PTHR10704">
    <property type="entry name" value="CARBOHYDRATE SULFOTRANSFERASE"/>
    <property type="match status" value="1"/>
</dbReference>
<dbReference type="PANTHER" id="PTHR10704:SF44">
    <property type="entry name" value="LD35051P-RELATED"/>
    <property type="match status" value="1"/>
</dbReference>
<dbReference type="GO" id="GO:0006044">
    <property type="term" value="P:N-acetylglucosamine metabolic process"/>
    <property type="evidence" value="ECO:0007669"/>
    <property type="project" value="TreeGrafter"/>
</dbReference>
<dbReference type="GO" id="GO:0001517">
    <property type="term" value="F:N-acetylglucosamine 6-O-sulfotransferase activity"/>
    <property type="evidence" value="ECO:0007669"/>
    <property type="project" value="TreeGrafter"/>
</dbReference>
<accession>A0A1S3GZK8</accession>
<dbReference type="GO" id="GO:0006790">
    <property type="term" value="P:sulfur compound metabolic process"/>
    <property type="evidence" value="ECO:0007669"/>
    <property type="project" value="TreeGrafter"/>
</dbReference>
<dbReference type="GeneID" id="106150817"/>
<dbReference type="OrthoDB" id="5987729at2759"/>
<protein>
    <submittedName>
        <fullName evidence="2">Carbohydrate sulfotransferase 3</fullName>
    </submittedName>
</protein>
<dbReference type="InParanoid" id="A0A1S3GZK8"/>
<dbReference type="SUPFAM" id="SSF52540">
    <property type="entry name" value="P-loop containing nucleoside triphosphate hydrolases"/>
    <property type="match status" value="1"/>
</dbReference>
<dbReference type="AlphaFoldDB" id="A0A1S3GZK8"/>
<name>A0A1S3GZK8_LINAN</name>
<dbReference type="Gene3D" id="3.40.50.300">
    <property type="entry name" value="P-loop containing nucleotide triphosphate hydrolases"/>
    <property type="match status" value="1"/>
</dbReference>
<gene>
    <name evidence="2" type="primary">LOC106150817</name>
</gene>
<dbReference type="InterPro" id="IPR051135">
    <property type="entry name" value="Gal/GlcNAc/GalNAc_ST"/>
</dbReference>
<evidence type="ECO:0000313" key="1">
    <source>
        <dbReference type="Proteomes" id="UP000085678"/>
    </source>
</evidence>
<dbReference type="InterPro" id="IPR027417">
    <property type="entry name" value="P-loop_NTPase"/>
</dbReference>
<dbReference type="Proteomes" id="UP000085678">
    <property type="component" value="Unplaced"/>
</dbReference>
<keyword evidence="1" id="KW-1185">Reference proteome</keyword>
<dbReference type="RefSeq" id="XP_013379310.1">
    <property type="nucleotide sequence ID" value="XM_013523856.1"/>
</dbReference>
<dbReference type="KEGG" id="lak:106150817"/>
<evidence type="ECO:0000313" key="2">
    <source>
        <dbReference type="RefSeq" id="XP_013379310.1"/>
    </source>
</evidence>
<organism evidence="1 2">
    <name type="scientific">Lingula anatina</name>
    <name type="common">Brachiopod</name>
    <name type="synonym">Lingula unguis</name>
    <dbReference type="NCBI Taxonomy" id="7574"/>
    <lineage>
        <taxon>Eukaryota</taxon>
        <taxon>Metazoa</taxon>
        <taxon>Spiralia</taxon>
        <taxon>Lophotrochozoa</taxon>
        <taxon>Brachiopoda</taxon>
        <taxon>Linguliformea</taxon>
        <taxon>Lingulata</taxon>
        <taxon>Lingulida</taxon>
        <taxon>Linguloidea</taxon>
        <taxon>Lingulidae</taxon>
        <taxon>Lingula</taxon>
    </lineage>
</organism>
<reference evidence="2" key="1">
    <citation type="submission" date="2025-08" db="UniProtKB">
        <authorList>
            <consortium name="RefSeq"/>
        </authorList>
    </citation>
    <scope>IDENTIFICATION</scope>
    <source>
        <tissue evidence="2">Gonads</tissue>
    </source>
</reference>
<sequence>MFHVITSRLAPRPLQEMPKVKEILTDFLNCRFSEVPISILAPVPPYHKWFTVDDRHHHLGSFKACILNKTDDRPCRPLLTRACRNASIVAFKTIRMTLRMTEDILDKNPDLNILHLVRDPRGAMWSNFNAFLRGQNSWENTVAAFKKTTDEHCQNLTDNIKTRLELEGRFPGRIIDIRYEDTVKNPLREAVNLYQFLRQPMPEVLKEWVINSTTARYDNGWYGTSRSRPIHTAYQWIHTMDRWALEIVEKACSHGMQHFRYIPFANLTVKYDELLSQLE</sequence>
<dbReference type="Pfam" id="PF13469">
    <property type="entry name" value="Sulfotransfer_3"/>
    <property type="match status" value="1"/>
</dbReference>
<proteinExistence type="predicted"/>